<proteinExistence type="predicted"/>
<sequence length="104" mass="11272">MLSHIHTPPTLPRPATGAEKATSPFQPGKKSPPTRNRFGRYDRDVIRKDSFNARHDGIQHLVRTTRHDATTAVRSTRGACGPQYRADGCGVPGALPGLETTPTS</sequence>
<evidence type="ECO:0000313" key="2">
    <source>
        <dbReference type="Proteomes" id="UP001234297"/>
    </source>
</evidence>
<dbReference type="Proteomes" id="UP001234297">
    <property type="component" value="Chromosome 12"/>
</dbReference>
<keyword evidence="2" id="KW-1185">Reference proteome</keyword>
<name>A0ACC2K558_PERAE</name>
<gene>
    <name evidence="1" type="ORF">MRB53_035435</name>
</gene>
<organism evidence="1 2">
    <name type="scientific">Persea americana</name>
    <name type="common">Avocado</name>
    <dbReference type="NCBI Taxonomy" id="3435"/>
    <lineage>
        <taxon>Eukaryota</taxon>
        <taxon>Viridiplantae</taxon>
        <taxon>Streptophyta</taxon>
        <taxon>Embryophyta</taxon>
        <taxon>Tracheophyta</taxon>
        <taxon>Spermatophyta</taxon>
        <taxon>Magnoliopsida</taxon>
        <taxon>Magnoliidae</taxon>
        <taxon>Laurales</taxon>
        <taxon>Lauraceae</taxon>
        <taxon>Persea</taxon>
    </lineage>
</organism>
<protein>
    <submittedName>
        <fullName evidence="1">Uncharacterized protein</fullName>
    </submittedName>
</protein>
<comment type="caution">
    <text evidence="1">The sequence shown here is derived from an EMBL/GenBank/DDBJ whole genome shotgun (WGS) entry which is preliminary data.</text>
</comment>
<dbReference type="EMBL" id="CM056820">
    <property type="protein sequence ID" value="KAJ8616063.1"/>
    <property type="molecule type" value="Genomic_DNA"/>
</dbReference>
<accession>A0ACC2K558</accession>
<evidence type="ECO:0000313" key="1">
    <source>
        <dbReference type="EMBL" id="KAJ8616063.1"/>
    </source>
</evidence>
<reference evidence="1 2" key="1">
    <citation type="journal article" date="2022" name="Hortic Res">
        <title>A haplotype resolved chromosomal level avocado genome allows analysis of novel avocado genes.</title>
        <authorList>
            <person name="Nath O."/>
            <person name="Fletcher S.J."/>
            <person name="Hayward A."/>
            <person name="Shaw L.M."/>
            <person name="Masouleh A.K."/>
            <person name="Furtado A."/>
            <person name="Henry R.J."/>
            <person name="Mitter N."/>
        </authorList>
    </citation>
    <scope>NUCLEOTIDE SEQUENCE [LARGE SCALE GENOMIC DNA]</scope>
    <source>
        <strain evidence="2">cv. Hass</strain>
    </source>
</reference>